<name>A0A0F5PYX8_9HYPH</name>
<dbReference type="RefSeq" id="WP_046170099.1">
    <property type="nucleotide sequence ID" value="NZ_FOMB01000021.1"/>
</dbReference>
<evidence type="ECO:0000313" key="5">
    <source>
        <dbReference type="Proteomes" id="UP000182258"/>
    </source>
</evidence>
<dbReference type="SUPFAM" id="SSF51735">
    <property type="entry name" value="NAD(P)-binding Rossmann-fold domains"/>
    <property type="match status" value="1"/>
</dbReference>
<dbReference type="PRINTS" id="PR00081">
    <property type="entry name" value="GDHRDH"/>
</dbReference>
<dbReference type="InterPro" id="IPR036291">
    <property type="entry name" value="NAD(P)-bd_dom_sf"/>
</dbReference>
<keyword evidence="4" id="KW-1185">Reference proteome</keyword>
<dbReference type="Proteomes" id="UP000182258">
    <property type="component" value="Unassembled WGS sequence"/>
</dbReference>
<dbReference type="InterPro" id="IPR050259">
    <property type="entry name" value="SDR"/>
</dbReference>
<reference evidence="2 4" key="1">
    <citation type="submission" date="2015-03" db="EMBL/GenBank/DDBJ databases">
        <authorList>
            <person name="Lepp D."/>
            <person name="Hassan Y.I."/>
            <person name="Li X.-Z."/>
            <person name="Zhou T."/>
        </authorList>
    </citation>
    <scope>NUCLEOTIDE SEQUENCE [LARGE SCALE GENOMIC DNA]</scope>
    <source>
        <strain evidence="2 4">Cr7-05</strain>
    </source>
</reference>
<dbReference type="PATRIC" id="fig|728005.3.peg.3637"/>
<dbReference type="OrthoDB" id="9793325at2"/>
<gene>
    <name evidence="3" type="ORF">SAMN04488059_12150</name>
    <name evidence="2" type="ORF">WH91_06035</name>
</gene>
<proteinExistence type="inferred from homology"/>
<dbReference type="Pfam" id="PF13561">
    <property type="entry name" value="adh_short_C2"/>
    <property type="match status" value="1"/>
</dbReference>
<protein>
    <submittedName>
        <fullName evidence="2">3-oxoacyl-ACP reductase</fullName>
    </submittedName>
    <submittedName>
        <fullName evidence="3">3-oxoacyl-[acyl-carrier protein] reductase</fullName>
    </submittedName>
</protein>
<dbReference type="EMBL" id="FOMB01000021">
    <property type="protein sequence ID" value="SFD10796.1"/>
    <property type="molecule type" value="Genomic_DNA"/>
</dbReference>
<dbReference type="Proteomes" id="UP000033519">
    <property type="component" value="Unassembled WGS sequence"/>
</dbReference>
<dbReference type="InterPro" id="IPR002347">
    <property type="entry name" value="SDR_fam"/>
</dbReference>
<evidence type="ECO:0000313" key="3">
    <source>
        <dbReference type="EMBL" id="SFD10796.1"/>
    </source>
</evidence>
<evidence type="ECO:0000256" key="1">
    <source>
        <dbReference type="ARBA" id="ARBA00006484"/>
    </source>
</evidence>
<accession>A0A0F5PYX8</accession>
<dbReference type="AlphaFoldDB" id="A0A0F5PYX8"/>
<dbReference type="Gene3D" id="3.40.50.720">
    <property type="entry name" value="NAD(P)-binding Rossmann-like Domain"/>
    <property type="match status" value="1"/>
</dbReference>
<dbReference type="PANTHER" id="PTHR42879">
    <property type="entry name" value="3-OXOACYL-(ACYL-CARRIER-PROTEIN) REDUCTASE"/>
    <property type="match status" value="1"/>
</dbReference>
<comment type="similarity">
    <text evidence="1">Belongs to the short-chain dehydrogenases/reductases (SDR) family.</text>
</comment>
<organism evidence="3 5">
    <name type="scientific">Devosia psychrophila</name>
    <dbReference type="NCBI Taxonomy" id="728005"/>
    <lineage>
        <taxon>Bacteria</taxon>
        <taxon>Pseudomonadati</taxon>
        <taxon>Pseudomonadota</taxon>
        <taxon>Alphaproteobacteria</taxon>
        <taxon>Hyphomicrobiales</taxon>
        <taxon>Devosiaceae</taxon>
        <taxon>Devosia</taxon>
    </lineage>
</organism>
<evidence type="ECO:0000313" key="2">
    <source>
        <dbReference type="EMBL" id="KKC33882.1"/>
    </source>
</evidence>
<dbReference type="PANTHER" id="PTHR42879:SF6">
    <property type="entry name" value="NADPH-DEPENDENT REDUCTASE BACG"/>
    <property type="match status" value="1"/>
</dbReference>
<sequence length="261" mass="26627">MNLGIEGKRAIVLGASKGLGAAIAVALANEGVHVIGGARSTDAIGALNVKLEAGATGTITAVRLDLADPASVTAFIAEVQSAGGADIVINNSGGPTAGEAGSIAASEFSKTFDTMVTPLIAISQAVLPGMQAQQWGRIVTLTSSGVESPIPRLALSNALRQSLVGWSKTLASEVAASNITVNVVVQGRIHTDRVDELDAAAAERLNKSVDEVRAQSLSTIPAGRYGRPEELADVVAFLVSDRSSYITGSLIRVDGGMIKSI</sequence>
<reference evidence="3 5" key="2">
    <citation type="submission" date="2016-10" db="EMBL/GenBank/DDBJ databases">
        <authorList>
            <person name="de Groot N.N."/>
        </authorList>
    </citation>
    <scope>NUCLEOTIDE SEQUENCE [LARGE SCALE GENOMIC DNA]</scope>
    <source>
        <strain evidence="3 5">CGMCC 1.10210</strain>
    </source>
</reference>
<dbReference type="STRING" id="728005.SAMN04488059_12150"/>
<evidence type="ECO:0000313" key="4">
    <source>
        <dbReference type="Proteomes" id="UP000033519"/>
    </source>
</evidence>
<dbReference type="EMBL" id="LAPV01000074">
    <property type="protein sequence ID" value="KKC33882.1"/>
    <property type="molecule type" value="Genomic_DNA"/>
</dbReference>